<accession>A0ABV1KST9</accession>
<dbReference type="InterPro" id="IPR001789">
    <property type="entry name" value="Sig_transdc_resp-reg_receiver"/>
</dbReference>
<dbReference type="EMBL" id="JASKHM010000006">
    <property type="protein sequence ID" value="MEQ4483031.1"/>
    <property type="molecule type" value="Genomic_DNA"/>
</dbReference>
<dbReference type="PROSITE" id="PS50110">
    <property type="entry name" value="RESPONSE_REGULATORY"/>
    <property type="match status" value="1"/>
</dbReference>
<keyword evidence="1 6" id="KW-0597">Phosphoprotein</keyword>
<evidence type="ECO:0000259" key="7">
    <source>
        <dbReference type="PROSITE" id="PS50110"/>
    </source>
</evidence>
<dbReference type="InterPro" id="IPR016032">
    <property type="entry name" value="Sig_transdc_resp-reg_C-effctor"/>
</dbReference>
<evidence type="ECO:0000313" key="9">
    <source>
        <dbReference type="Proteomes" id="UP001493487"/>
    </source>
</evidence>
<dbReference type="Gene3D" id="1.10.10.10">
    <property type="entry name" value="Winged helix-like DNA-binding domain superfamily/Winged helix DNA-binding domain"/>
    <property type="match status" value="1"/>
</dbReference>
<comment type="caution">
    <text evidence="8">The sequence shown here is derived from an EMBL/GenBank/DDBJ whole genome shotgun (WGS) entry which is preliminary data.</text>
</comment>
<dbReference type="InterPro" id="IPR005158">
    <property type="entry name" value="BTAD"/>
</dbReference>
<evidence type="ECO:0000256" key="4">
    <source>
        <dbReference type="ARBA" id="ARBA00023125"/>
    </source>
</evidence>
<dbReference type="InterPro" id="IPR036388">
    <property type="entry name" value="WH-like_DNA-bd_sf"/>
</dbReference>
<dbReference type="SUPFAM" id="SSF46894">
    <property type="entry name" value="C-terminal effector domain of the bipartite response regulators"/>
    <property type="match status" value="1"/>
</dbReference>
<name>A0ABV1KST9_9BACL</name>
<dbReference type="RefSeq" id="WP_232184145.1">
    <property type="nucleotide sequence ID" value="NZ_JAIOAP010000002.1"/>
</dbReference>
<evidence type="ECO:0000313" key="8">
    <source>
        <dbReference type="EMBL" id="MEQ4483031.1"/>
    </source>
</evidence>
<feature type="modified residue" description="4-aspartylphosphate" evidence="6">
    <location>
        <position position="53"/>
    </location>
</feature>
<keyword evidence="2" id="KW-0902">Two-component regulatory system</keyword>
<reference evidence="8 9" key="1">
    <citation type="journal article" date="2023" name="Genome Announc.">
        <title>Pan-Genome Analyses of the Genus Cohnella and Proposal of the Novel Species Cohnella silvisoli sp. nov., Isolated from Forest Soil.</title>
        <authorList>
            <person name="Wang C."/>
            <person name="Mao L."/>
            <person name="Bao G."/>
            <person name="Zhu H."/>
        </authorList>
    </citation>
    <scope>NUCLEOTIDE SEQUENCE [LARGE SCALE GENOMIC DNA]</scope>
    <source>
        <strain evidence="8 9">NL03-T5-1</strain>
    </source>
</reference>
<dbReference type="SMART" id="SM01043">
    <property type="entry name" value="BTAD"/>
    <property type="match status" value="1"/>
</dbReference>
<evidence type="ECO:0000256" key="2">
    <source>
        <dbReference type="ARBA" id="ARBA00023012"/>
    </source>
</evidence>
<gene>
    <name evidence="8" type="ORF">QJS35_11555</name>
</gene>
<protein>
    <submittedName>
        <fullName evidence="8">Response regulator</fullName>
    </submittedName>
</protein>
<dbReference type="SUPFAM" id="SSF52172">
    <property type="entry name" value="CheY-like"/>
    <property type="match status" value="1"/>
</dbReference>
<dbReference type="Proteomes" id="UP001493487">
    <property type="component" value="Unassembled WGS sequence"/>
</dbReference>
<dbReference type="InterPro" id="IPR011990">
    <property type="entry name" value="TPR-like_helical_dom_sf"/>
</dbReference>
<dbReference type="InterPro" id="IPR039420">
    <property type="entry name" value="WalR-like"/>
</dbReference>
<dbReference type="InterPro" id="IPR011006">
    <property type="entry name" value="CheY-like_superfamily"/>
</dbReference>
<organism evidence="8 9">
    <name type="scientific">Cohnella silvisoli</name>
    <dbReference type="NCBI Taxonomy" id="2873699"/>
    <lineage>
        <taxon>Bacteria</taxon>
        <taxon>Bacillati</taxon>
        <taxon>Bacillota</taxon>
        <taxon>Bacilli</taxon>
        <taxon>Bacillales</taxon>
        <taxon>Paenibacillaceae</taxon>
        <taxon>Cohnella</taxon>
    </lineage>
</organism>
<keyword evidence="9" id="KW-1185">Reference proteome</keyword>
<evidence type="ECO:0000256" key="1">
    <source>
        <dbReference type="ARBA" id="ARBA00022553"/>
    </source>
</evidence>
<evidence type="ECO:0000256" key="6">
    <source>
        <dbReference type="PROSITE-ProRule" id="PRU00169"/>
    </source>
</evidence>
<dbReference type="SUPFAM" id="SSF48452">
    <property type="entry name" value="TPR-like"/>
    <property type="match status" value="1"/>
</dbReference>
<dbReference type="Pfam" id="PF00072">
    <property type="entry name" value="Response_reg"/>
    <property type="match status" value="1"/>
</dbReference>
<dbReference type="PANTHER" id="PTHR48111:SF3">
    <property type="entry name" value="TRANSCRIPTIONAL REGULATORY PROTEIN BTSR"/>
    <property type="match status" value="1"/>
</dbReference>
<keyword evidence="4" id="KW-0238">DNA-binding</keyword>
<sequence length="370" mass="43732">MRAILVDDEGLALRDLERQLTKIGGMEIVGTFSWAREALEQITRLKPDVVFLDIDMPEISGLEAAEQLQIIDATIDIVFVTAYEEYAIKAFDHAALDYVLKPIHSERLSRTVRRLQQHKPHLAKQTIKPVIATVRCFSRLQIEYGKSEPFSWRTVRSQELFAYMVYKRNQPVRKDILLELFWPDTDYKKAFTQLYTTIYQIRKSLEMAELNIRLTNSGTDYYLDLGNNHYDINDWEESRRELPELKPETAHLHLQWLEAYTGDYLSEHDYIWAENERQRLRDIWYNHALAVSLVWKEAGYRKEALQVYDLMERKLPFLEEIYFLVMQCHAEAGNLFLVNKKYEQLCMMLQEEFGIPPSLPVQQWIADLNK</sequence>
<dbReference type="Gene3D" id="3.40.50.2300">
    <property type="match status" value="1"/>
</dbReference>
<proteinExistence type="predicted"/>
<keyword evidence="5" id="KW-0804">Transcription</keyword>
<dbReference type="Gene3D" id="1.25.40.10">
    <property type="entry name" value="Tetratricopeptide repeat domain"/>
    <property type="match status" value="1"/>
</dbReference>
<keyword evidence="3" id="KW-0805">Transcription regulation</keyword>
<feature type="domain" description="Response regulatory" evidence="7">
    <location>
        <begin position="2"/>
        <end position="116"/>
    </location>
</feature>
<evidence type="ECO:0000256" key="3">
    <source>
        <dbReference type="ARBA" id="ARBA00023015"/>
    </source>
</evidence>
<dbReference type="Pfam" id="PF03704">
    <property type="entry name" value="BTAD"/>
    <property type="match status" value="1"/>
</dbReference>
<evidence type="ECO:0000256" key="5">
    <source>
        <dbReference type="ARBA" id="ARBA00023163"/>
    </source>
</evidence>
<dbReference type="PANTHER" id="PTHR48111">
    <property type="entry name" value="REGULATOR OF RPOS"/>
    <property type="match status" value="1"/>
</dbReference>
<dbReference type="SMART" id="SM00448">
    <property type="entry name" value="REC"/>
    <property type="match status" value="1"/>
</dbReference>